<dbReference type="EMBL" id="AYLP01000048">
    <property type="protein sequence ID" value="ESS66269.1"/>
    <property type="molecule type" value="Genomic_DNA"/>
</dbReference>
<evidence type="ECO:0000259" key="2">
    <source>
        <dbReference type="PROSITE" id="PS51387"/>
    </source>
</evidence>
<dbReference type="PANTHER" id="PTHR43762:SF1">
    <property type="entry name" value="D-ARABINONO-1,4-LACTONE OXIDASE"/>
    <property type="match status" value="1"/>
</dbReference>
<dbReference type="InterPro" id="IPR006094">
    <property type="entry name" value="Oxid_FAD_bind_N"/>
</dbReference>
<dbReference type="Proteomes" id="UP000017861">
    <property type="component" value="Unassembled WGS sequence"/>
</dbReference>
<dbReference type="InterPro" id="IPR016166">
    <property type="entry name" value="FAD-bd_PCMH"/>
</dbReference>
<dbReference type="VEuPathDB" id="TriTrypDB:TCDM_05168"/>
<sequence length="554" mass="62425">MLFLPHAHMHNSRSLPTLWPTRCFICLLQSLSLLLSIYLLPFAFRKQTQMRCDVSMRPAWTNMACIGECHPREQHHPGSIEEVVALMKRLKQAGEQCRVAGAGKSPNACTFTDAHLIHMDRLNRILSVDCERQQIVAEGGVLLLDLFEKLGENGLMLRCVPSYVLTTIAGAIGTATHGSGTNTQSLSDYVVEIVLVDGSGEIRKFDASTPNELSLAACHLGMLGVVVQVTIQAEKLQTWKLRSSPVPLLKLIEGDILERRVSDSEFYRFFWMPNTEFCYESIGVCLEGAAVEGGVGGFSHTNTSSSSTSRKIPQSLNVVKPSSDAALEYQTWLEEQKRLYTRICKALKGNWLRHGVVQAALAAATFYPQMQPYINRAYRKIFYSASEVQYGTPIECFTFDCLFKQWACEWAVDASKAIEAFALLREMIASENFSVHFPVEFRFTDADKTALSPAHGRKTCWIGIVMYRPYLLYARDTLRYYQAFSDAMTAMGGRPHWAKYYTWGPAQLKEAYGQNWEEFLQLRKQLDPGDLFANDWWKSLDGQGPLLNSTNSHL</sequence>
<dbReference type="Pfam" id="PF04030">
    <property type="entry name" value="ALO"/>
    <property type="match status" value="1"/>
</dbReference>
<dbReference type="Pfam" id="PF01565">
    <property type="entry name" value="FAD_binding_4"/>
    <property type="match status" value="1"/>
</dbReference>
<gene>
    <name evidence="3" type="ORF">TCDM_05168</name>
</gene>
<dbReference type="Gene3D" id="3.30.43.10">
    <property type="entry name" value="Uridine Diphospho-n-acetylenolpyruvylglucosamine Reductase, domain 2"/>
    <property type="match status" value="1"/>
</dbReference>
<dbReference type="GO" id="GO:0016020">
    <property type="term" value="C:membrane"/>
    <property type="evidence" value="ECO:0007669"/>
    <property type="project" value="InterPro"/>
</dbReference>
<keyword evidence="1" id="KW-0560">Oxidoreductase</keyword>
<dbReference type="Gene3D" id="3.30.465.10">
    <property type="match status" value="1"/>
</dbReference>
<dbReference type="SUPFAM" id="SSF56176">
    <property type="entry name" value="FAD-binding/transporter-associated domain-like"/>
    <property type="match status" value="1"/>
</dbReference>
<dbReference type="GO" id="GO:0003885">
    <property type="term" value="F:D-arabinono-1,4-lactone oxidase activity"/>
    <property type="evidence" value="ECO:0007669"/>
    <property type="project" value="InterPro"/>
</dbReference>
<reference evidence="3 4" key="1">
    <citation type="journal article" date="2014" name="Genome Announc.">
        <title>Trypanosoma cruzi Clone Dm28c Draft Genome Sequence.</title>
        <authorList>
            <person name="Grisard E.C."/>
            <person name="Teixeira S.M."/>
            <person name="de Almeida L.G."/>
            <person name="Stoco P.H."/>
            <person name="Gerber A.L."/>
            <person name="Talavera-Lopez C."/>
            <person name="Lima O.C."/>
            <person name="Andersson B."/>
            <person name="de Vasconcelos A.T."/>
        </authorList>
    </citation>
    <scope>NUCLEOTIDE SEQUENCE [LARGE SCALE GENOMIC DNA]</scope>
    <source>
        <strain evidence="3 4">Dm28c</strain>
    </source>
</reference>
<dbReference type="PROSITE" id="PS51387">
    <property type="entry name" value="FAD_PCMH"/>
    <property type="match status" value="1"/>
</dbReference>
<organism evidence="3 4">
    <name type="scientific">Trypanosoma cruzi Dm28c</name>
    <dbReference type="NCBI Taxonomy" id="1416333"/>
    <lineage>
        <taxon>Eukaryota</taxon>
        <taxon>Discoba</taxon>
        <taxon>Euglenozoa</taxon>
        <taxon>Kinetoplastea</taxon>
        <taxon>Metakinetoplastina</taxon>
        <taxon>Trypanosomatida</taxon>
        <taxon>Trypanosomatidae</taxon>
        <taxon>Trypanosoma</taxon>
        <taxon>Schizotrypanum</taxon>
    </lineage>
</organism>
<feature type="domain" description="FAD-binding PCMH-type" evidence="2">
    <location>
        <begin position="67"/>
        <end position="236"/>
    </location>
</feature>
<dbReference type="InterPro" id="IPR036318">
    <property type="entry name" value="FAD-bd_PCMH-like_sf"/>
</dbReference>
<protein>
    <recommendedName>
        <fullName evidence="2">FAD-binding PCMH-type domain-containing protein</fullName>
    </recommendedName>
</protein>
<name>V5BEU1_TRYCR</name>
<evidence type="ECO:0000256" key="1">
    <source>
        <dbReference type="ARBA" id="ARBA00023002"/>
    </source>
</evidence>
<dbReference type="PANTHER" id="PTHR43762">
    <property type="entry name" value="L-GULONOLACTONE OXIDASE"/>
    <property type="match status" value="1"/>
</dbReference>
<dbReference type="InterPro" id="IPR010031">
    <property type="entry name" value="FAD_lactone_oxidase-like"/>
</dbReference>
<dbReference type="InterPro" id="IPR007173">
    <property type="entry name" value="ALO_C"/>
</dbReference>
<evidence type="ECO:0000313" key="3">
    <source>
        <dbReference type="EMBL" id="ESS66269.1"/>
    </source>
</evidence>
<proteinExistence type="predicted"/>
<comment type="caution">
    <text evidence="3">The sequence shown here is derived from an EMBL/GenBank/DDBJ whole genome shotgun (WGS) entry which is preliminary data.</text>
</comment>
<evidence type="ECO:0000313" key="4">
    <source>
        <dbReference type="Proteomes" id="UP000017861"/>
    </source>
</evidence>
<dbReference type="InterPro" id="IPR016169">
    <property type="entry name" value="FAD-bd_PCMH_sub2"/>
</dbReference>
<dbReference type="Gene3D" id="3.30.70.2520">
    <property type="match status" value="1"/>
</dbReference>
<accession>V5BEU1</accession>
<dbReference type="OrthoDB" id="610608at2759"/>
<dbReference type="AlphaFoldDB" id="V5BEU1"/>
<dbReference type="InterPro" id="IPR016167">
    <property type="entry name" value="FAD-bd_PCMH_sub1"/>
</dbReference>
<dbReference type="PIRSF" id="PIRSF000136">
    <property type="entry name" value="LGO_GLO"/>
    <property type="match status" value="1"/>
</dbReference>
<dbReference type="GO" id="GO:0071949">
    <property type="term" value="F:FAD binding"/>
    <property type="evidence" value="ECO:0007669"/>
    <property type="project" value="InterPro"/>
</dbReference>